<evidence type="ECO:0000313" key="2">
    <source>
        <dbReference type="EMBL" id="ERK44726.1"/>
    </source>
</evidence>
<gene>
    <name evidence="2" type="ORF">HMPREF0367_01335</name>
</gene>
<organism evidence="2 3">
    <name type="scientific">Faecalitalea cylindroides ATCC 27803</name>
    <dbReference type="NCBI Taxonomy" id="649755"/>
    <lineage>
        <taxon>Bacteria</taxon>
        <taxon>Bacillati</taxon>
        <taxon>Bacillota</taxon>
        <taxon>Erysipelotrichia</taxon>
        <taxon>Erysipelotrichales</taxon>
        <taxon>Erysipelotrichaceae</taxon>
        <taxon>Faecalitalea</taxon>
    </lineage>
</organism>
<keyword evidence="1" id="KW-0812">Transmembrane</keyword>
<reference evidence="2 3" key="1">
    <citation type="submission" date="2013-06" db="EMBL/GenBank/DDBJ databases">
        <authorList>
            <person name="Weinstock G."/>
            <person name="Sodergren E."/>
            <person name="Lobos E.A."/>
            <person name="Fulton L."/>
            <person name="Fulton R."/>
            <person name="Courtney L."/>
            <person name="Fronick C."/>
            <person name="O'Laughlin M."/>
            <person name="Godfrey J."/>
            <person name="Wilson R.M."/>
            <person name="Miner T."/>
            <person name="Farmer C."/>
            <person name="Delehaunty K."/>
            <person name="Cordes M."/>
            <person name="Minx P."/>
            <person name="Tomlinson C."/>
            <person name="Chen J."/>
            <person name="Wollam A."/>
            <person name="Pepin K.H."/>
            <person name="Bhonagiri V."/>
            <person name="Zhang X."/>
            <person name="Warren W."/>
            <person name="Mitreva M."/>
            <person name="Mardis E.R."/>
            <person name="Wilson R.K."/>
        </authorList>
    </citation>
    <scope>NUCLEOTIDE SEQUENCE [LARGE SCALE GENOMIC DNA]</scope>
    <source>
        <strain evidence="2 3">ATCC 27803</strain>
    </source>
</reference>
<accession>U2PKQ0</accession>
<comment type="caution">
    <text evidence="2">The sequence shown here is derived from an EMBL/GenBank/DDBJ whole genome shotgun (WGS) entry which is preliminary data.</text>
</comment>
<name>U2PKQ0_9FIRM</name>
<dbReference type="HOGENOM" id="CLU_2934662_0_0_9"/>
<feature type="transmembrane region" description="Helical" evidence="1">
    <location>
        <begin position="31"/>
        <end position="50"/>
    </location>
</feature>
<keyword evidence="1" id="KW-0472">Membrane</keyword>
<sequence>MLFSTIFTNFHFFVDKEFQMRIISDIEKAKMPISLMLIGIFALFLWEEYYENKRHRDFRK</sequence>
<evidence type="ECO:0000256" key="1">
    <source>
        <dbReference type="SAM" id="Phobius"/>
    </source>
</evidence>
<dbReference type="EMBL" id="AWVI01000058">
    <property type="protein sequence ID" value="ERK44726.1"/>
    <property type="molecule type" value="Genomic_DNA"/>
</dbReference>
<proteinExistence type="predicted"/>
<dbReference type="Proteomes" id="UP000016658">
    <property type="component" value="Unassembled WGS sequence"/>
</dbReference>
<protein>
    <submittedName>
        <fullName evidence="2">Uncharacterized protein</fullName>
    </submittedName>
</protein>
<keyword evidence="1" id="KW-1133">Transmembrane helix</keyword>
<dbReference type="AlphaFoldDB" id="U2PKQ0"/>
<evidence type="ECO:0000313" key="3">
    <source>
        <dbReference type="Proteomes" id="UP000016658"/>
    </source>
</evidence>